<organism evidence="2 3">
    <name type="scientific">Albidovulum salinarum</name>
    <dbReference type="NCBI Taxonomy" id="2984153"/>
    <lineage>
        <taxon>Bacteria</taxon>
        <taxon>Pseudomonadati</taxon>
        <taxon>Pseudomonadota</taxon>
        <taxon>Alphaproteobacteria</taxon>
        <taxon>Rhodobacterales</taxon>
        <taxon>Paracoccaceae</taxon>
        <taxon>Albidovulum</taxon>
    </lineage>
</organism>
<dbReference type="Pfam" id="PF06568">
    <property type="entry name" value="YjiS-like"/>
    <property type="match status" value="1"/>
</dbReference>
<evidence type="ECO:0000313" key="3">
    <source>
        <dbReference type="Proteomes" id="UP001209535"/>
    </source>
</evidence>
<dbReference type="RefSeq" id="WP_263336524.1">
    <property type="nucleotide sequence ID" value="NZ_JAOVQO010000010.1"/>
</dbReference>
<feature type="domain" description="YjiS-like" evidence="1">
    <location>
        <begin position="20"/>
        <end position="56"/>
    </location>
</feature>
<dbReference type="EMBL" id="JAOVQO010000010">
    <property type="protein sequence ID" value="MCU9848781.1"/>
    <property type="molecule type" value="Genomic_DNA"/>
</dbReference>
<dbReference type="Proteomes" id="UP001209535">
    <property type="component" value="Unassembled WGS sequence"/>
</dbReference>
<comment type="caution">
    <text evidence="2">The sequence shown here is derived from an EMBL/GenBank/DDBJ whole genome shotgun (WGS) entry which is preliminary data.</text>
</comment>
<protein>
    <submittedName>
        <fullName evidence="2">DUF1127 domain-containing protein</fullName>
    </submittedName>
</protein>
<evidence type="ECO:0000313" key="2">
    <source>
        <dbReference type="EMBL" id="MCU9848781.1"/>
    </source>
</evidence>
<accession>A0ABT2X4B2</accession>
<gene>
    <name evidence="2" type="ORF">OEZ60_12280</name>
</gene>
<reference evidence="2 3" key="1">
    <citation type="submission" date="2022-10" db="EMBL/GenBank/DDBJ databases">
        <title>Defluviimonas sp. nov., isolated from ocean surface sediments.</title>
        <authorList>
            <person name="He W."/>
            <person name="Wang L."/>
            <person name="Zhang D.-F."/>
        </authorList>
    </citation>
    <scope>NUCLEOTIDE SEQUENCE [LARGE SCALE GENOMIC DNA]</scope>
    <source>
        <strain evidence="2 3">WL0024</strain>
    </source>
</reference>
<proteinExistence type="predicted"/>
<sequence length="72" mass="8666">MERTIIHPLAYSRPRRHTGLFDRLRQIREIRRQRRALSELSGHLLKDIGISADEARRESERPAWDVPSHWLR</sequence>
<name>A0ABT2X4B2_9RHOB</name>
<evidence type="ECO:0000259" key="1">
    <source>
        <dbReference type="Pfam" id="PF06568"/>
    </source>
</evidence>
<dbReference type="InterPro" id="IPR009506">
    <property type="entry name" value="YjiS-like"/>
</dbReference>
<keyword evidence="3" id="KW-1185">Reference proteome</keyword>